<reference evidence="10" key="1">
    <citation type="submission" date="2015-10" db="EMBL/GenBank/DDBJ databases">
        <authorList>
            <person name="Regsiter A."/>
            <person name="william w."/>
        </authorList>
    </citation>
    <scope>NUCLEOTIDE SEQUENCE</scope>
    <source>
        <strain evidence="10">Montdore</strain>
    </source>
</reference>
<dbReference type="Proteomes" id="UP001412239">
    <property type="component" value="Unassembled WGS sequence"/>
</dbReference>
<keyword evidence="7" id="KW-0496">Mitochondrion</keyword>
<gene>
    <name evidence="10" type="ORF">GSTUAT00004398001</name>
</gene>
<dbReference type="Pfam" id="PF10642">
    <property type="entry name" value="Tom5"/>
    <property type="match status" value="1"/>
</dbReference>
<proteinExistence type="inferred from homology"/>
<dbReference type="AlphaFoldDB" id="A0A292PXW1"/>
<keyword evidence="5" id="KW-0653">Protein transport</keyword>
<dbReference type="EMBL" id="LN891019">
    <property type="protein sequence ID" value="CUS11525.1"/>
    <property type="molecule type" value="Genomic_DNA"/>
</dbReference>
<keyword evidence="11" id="KW-1185">Reference proteome</keyword>
<sequence length="45" mass="4936">GPPPLSAAEIKEQEREARSAIQGAVKTCILLYLSPFVVDYVKSFL</sequence>
<keyword evidence="4" id="KW-1000">Mitochondrion outer membrane</keyword>
<dbReference type="GO" id="GO:0006626">
    <property type="term" value="P:protein targeting to mitochondrion"/>
    <property type="evidence" value="ECO:0007669"/>
    <property type="project" value="UniProtKB-ARBA"/>
</dbReference>
<evidence type="ECO:0000256" key="8">
    <source>
        <dbReference type="ARBA" id="ARBA00023136"/>
    </source>
</evidence>
<dbReference type="GO" id="GO:0015031">
    <property type="term" value="P:protein transport"/>
    <property type="evidence" value="ECO:0007669"/>
    <property type="project" value="UniProtKB-KW"/>
</dbReference>
<feature type="non-terminal residue" evidence="10">
    <location>
        <position position="45"/>
    </location>
</feature>
<evidence type="ECO:0000313" key="10">
    <source>
        <dbReference type="EMBL" id="CUS11525.1"/>
    </source>
</evidence>
<name>A0A292PXW1_9PEZI</name>
<dbReference type="GO" id="GO:0005741">
    <property type="term" value="C:mitochondrial outer membrane"/>
    <property type="evidence" value="ECO:0007669"/>
    <property type="project" value="UniProtKB-SubCell"/>
</dbReference>
<evidence type="ECO:0000256" key="1">
    <source>
        <dbReference type="ARBA" id="ARBA00004572"/>
    </source>
</evidence>
<keyword evidence="6" id="KW-1133">Transmembrane helix</keyword>
<evidence type="ECO:0000256" key="6">
    <source>
        <dbReference type="ARBA" id="ARBA00022989"/>
    </source>
</evidence>
<comment type="similarity">
    <text evidence="9">Belongs to the Tom5 family.</text>
</comment>
<evidence type="ECO:0000256" key="2">
    <source>
        <dbReference type="ARBA" id="ARBA00022448"/>
    </source>
</evidence>
<comment type="subcellular location">
    <subcellularLocation>
        <location evidence="1">Mitochondrion outer membrane</location>
        <topology evidence="1">Single-pass membrane protein</topology>
    </subcellularLocation>
</comment>
<evidence type="ECO:0000256" key="4">
    <source>
        <dbReference type="ARBA" id="ARBA00022787"/>
    </source>
</evidence>
<evidence type="ECO:0008006" key="12">
    <source>
        <dbReference type="Google" id="ProtNLM"/>
    </source>
</evidence>
<evidence type="ECO:0000256" key="9">
    <source>
        <dbReference type="ARBA" id="ARBA00025716"/>
    </source>
</evidence>
<evidence type="ECO:0000256" key="3">
    <source>
        <dbReference type="ARBA" id="ARBA00022692"/>
    </source>
</evidence>
<protein>
    <recommendedName>
        <fullName evidence="12">Mitochondrial outer membrane translocase complex, subunit Tom5</fullName>
    </recommendedName>
</protein>
<accession>A0A292PXW1</accession>
<keyword evidence="2" id="KW-0813">Transport</keyword>
<organism evidence="10 11">
    <name type="scientific">Tuber aestivum</name>
    <name type="common">summer truffle</name>
    <dbReference type="NCBI Taxonomy" id="59557"/>
    <lineage>
        <taxon>Eukaryota</taxon>
        <taxon>Fungi</taxon>
        <taxon>Dikarya</taxon>
        <taxon>Ascomycota</taxon>
        <taxon>Pezizomycotina</taxon>
        <taxon>Pezizomycetes</taxon>
        <taxon>Pezizales</taxon>
        <taxon>Tuberaceae</taxon>
        <taxon>Tuber</taxon>
    </lineage>
</organism>
<dbReference type="InterPro" id="IPR019603">
    <property type="entry name" value="Tom5"/>
</dbReference>
<keyword evidence="8" id="KW-0472">Membrane</keyword>
<keyword evidence="3" id="KW-0812">Transmembrane</keyword>
<evidence type="ECO:0000256" key="7">
    <source>
        <dbReference type="ARBA" id="ARBA00023128"/>
    </source>
</evidence>
<feature type="non-terminal residue" evidence="10">
    <location>
        <position position="1"/>
    </location>
</feature>
<evidence type="ECO:0000313" key="11">
    <source>
        <dbReference type="Proteomes" id="UP001412239"/>
    </source>
</evidence>
<evidence type="ECO:0000256" key="5">
    <source>
        <dbReference type="ARBA" id="ARBA00022927"/>
    </source>
</evidence>